<feature type="transmembrane region" description="Helical" evidence="6">
    <location>
        <begin position="335"/>
        <end position="354"/>
    </location>
</feature>
<evidence type="ECO:0000313" key="9">
    <source>
        <dbReference type="Proteomes" id="UP001205185"/>
    </source>
</evidence>
<evidence type="ECO:0000256" key="2">
    <source>
        <dbReference type="ARBA" id="ARBA00022475"/>
    </source>
</evidence>
<keyword evidence="4 6" id="KW-1133">Transmembrane helix</keyword>
<dbReference type="PROSITE" id="PS50850">
    <property type="entry name" value="MFS"/>
    <property type="match status" value="1"/>
</dbReference>
<evidence type="ECO:0000256" key="6">
    <source>
        <dbReference type="SAM" id="Phobius"/>
    </source>
</evidence>
<feature type="transmembrane region" description="Helical" evidence="6">
    <location>
        <begin position="84"/>
        <end position="104"/>
    </location>
</feature>
<protein>
    <submittedName>
        <fullName evidence="8">Arabinose efflux permease, MFS family</fullName>
    </submittedName>
</protein>
<keyword evidence="5 6" id="KW-0472">Membrane</keyword>
<comment type="caution">
    <text evidence="8">The sequence shown here is derived from an EMBL/GenBank/DDBJ whole genome shotgun (WGS) entry which is preliminary data.</text>
</comment>
<sequence length="446" mass="45403">MSASDGRPFRGPPIPIGSAVVSTARTDPEHEAHHARIGPRALLARDGFRRLLFTRFSAQWGDGLFQAGLAGAVLFNPEREADPLAIAAGFTALLLPYSLIGPFAGALLDRWDRRRVLVVANILRGALIFTAALSVAAGAGGTTLFTLALVTIGVSRFINSGLSAALPHVVPIRNLVEANALATTLGAVIAVLGAGCAVGLRAIFGDHNIGSGITTAVACLGSAGSAWFAIRFAKGALGPDEVDEPPQTMVAVARGLFDGGRAAVKTPTVFAGFVALLAHRTAFGIALLLTVLLARFRFEAGLGGLSQVIALVGVGILLAGLVTARIVAAIGRRRALAAGLLLGGVSIVGFGLPLTMPTTLIAALLISFAGQLVKLCVDAAVQRDIGDELRGRVFALYDTLVNVAQVVSVALAALVVAPDGASPGLVLAAGACYLVGLAGFALASRA</sequence>
<dbReference type="SUPFAM" id="SSF103473">
    <property type="entry name" value="MFS general substrate transporter"/>
    <property type="match status" value="1"/>
</dbReference>
<keyword evidence="2" id="KW-1003">Cell membrane</keyword>
<dbReference type="Proteomes" id="UP001205185">
    <property type="component" value="Unassembled WGS sequence"/>
</dbReference>
<evidence type="ECO:0000256" key="4">
    <source>
        <dbReference type="ARBA" id="ARBA00022989"/>
    </source>
</evidence>
<feature type="domain" description="Major facilitator superfamily (MFS) profile" evidence="7">
    <location>
        <begin position="267"/>
        <end position="446"/>
    </location>
</feature>
<evidence type="ECO:0000313" key="8">
    <source>
        <dbReference type="EMBL" id="MCP2270389.1"/>
    </source>
</evidence>
<feature type="transmembrane region" description="Helical" evidence="6">
    <location>
        <begin position="269"/>
        <end position="296"/>
    </location>
</feature>
<accession>A0ABT1ICP3</accession>
<keyword evidence="9" id="KW-1185">Reference proteome</keyword>
<dbReference type="EMBL" id="JAMTCO010000007">
    <property type="protein sequence ID" value="MCP2270389.1"/>
    <property type="molecule type" value="Genomic_DNA"/>
</dbReference>
<organism evidence="8 9">
    <name type="scientific">Actinokineospora diospyrosa</name>
    <dbReference type="NCBI Taxonomy" id="103728"/>
    <lineage>
        <taxon>Bacteria</taxon>
        <taxon>Bacillati</taxon>
        <taxon>Actinomycetota</taxon>
        <taxon>Actinomycetes</taxon>
        <taxon>Pseudonocardiales</taxon>
        <taxon>Pseudonocardiaceae</taxon>
        <taxon>Actinokineospora</taxon>
    </lineage>
</organism>
<dbReference type="Pfam" id="PF07690">
    <property type="entry name" value="MFS_1"/>
    <property type="match status" value="1"/>
</dbReference>
<dbReference type="CDD" id="cd06173">
    <property type="entry name" value="MFS_MefA_like"/>
    <property type="match status" value="1"/>
</dbReference>
<feature type="transmembrane region" description="Helical" evidence="6">
    <location>
        <begin position="423"/>
        <end position="443"/>
    </location>
</feature>
<keyword evidence="3 6" id="KW-0812">Transmembrane</keyword>
<evidence type="ECO:0000256" key="3">
    <source>
        <dbReference type="ARBA" id="ARBA00022692"/>
    </source>
</evidence>
<dbReference type="PANTHER" id="PTHR23513:SF17">
    <property type="entry name" value="MEMBRANE PROTEIN"/>
    <property type="match status" value="1"/>
</dbReference>
<feature type="transmembrane region" description="Helical" evidence="6">
    <location>
        <begin position="209"/>
        <end position="230"/>
    </location>
</feature>
<dbReference type="InterPro" id="IPR020846">
    <property type="entry name" value="MFS_dom"/>
</dbReference>
<dbReference type="PANTHER" id="PTHR23513">
    <property type="entry name" value="INTEGRAL MEMBRANE EFFLUX PROTEIN-RELATED"/>
    <property type="match status" value="1"/>
</dbReference>
<feature type="transmembrane region" description="Helical" evidence="6">
    <location>
        <begin position="178"/>
        <end position="203"/>
    </location>
</feature>
<feature type="transmembrane region" description="Helical" evidence="6">
    <location>
        <begin position="308"/>
        <end position="328"/>
    </location>
</feature>
<dbReference type="InterPro" id="IPR011701">
    <property type="entry name" value="MFS"/>
</dbReference>
<evidence type="ECO:0000256" key="1">
    <source>
        <dbReference type="ARBA" id="ARBA00004651"/>
    </source>
</evidence>
<evidence type="ECO:0000256" key="5">
    <source>
        <dbReference type="ARBA" id="ARBA00023136"/>
    </source>
</evidence>
<proteinExistence type="predicted"/>
<gene>
    <name evidence="8" type="ORF">LV75_002890</name>
</gene>
<evidence type="ECO:0000259" key="7">
    <source>
        <dbReference type="PROSITE" id="PS50850"/>
    </source>
</evidence>
<name>A0ABT1ICP3_9PSEU</name>
<feature type="transmembrane region" description="Helical" evidence="6">
    <location>
        <begin position="360"/>
        <end position="381"/>
    </location>
</feature>
<reference evidence="8 9" key="1">
    <citation type="submission" date="2022-06" db="EMBL/GenBank/DDBJ databases">
        <title>Genomic Encyclopedia of Archaeal and Bacterial Type Strains, Phase II (KMG-II): from individual species to whole genera.</title>
        <authorList>
            <person name="Goeker M."/>
        </authorList>
    </citation>
    <scope>NUCLEOTIDE SEQUENCE [LARGE SCALE GENOMIC DNA]</scope>
    <source>
        <strain evidence="8 9">DSM 44255</strain>
    </source>
</reference>
<dbReference type="Gene3D" id="1.20.1250.20">
    <property type="entry name" value="MFS general substrate transporter like domains"/>
    <property type="match status" value="1"/>
</dbReference>
<dbReference type="InterPro" id="IPR036259">
    <property type="entry name" value="MFS_trans_sf"/>
</dbReference>
<feature type="transmembrane region" description="Helical" evidence="6">
    <location>
        <begin position="393"/>
        <end position="417"/>
    </location>
</feature>
<comment type="subcellular location">
    <subcellularLocation>
        <location evidence="1">Cell membrane</location>
        <topology evidence="1">Multi-pass membrane protein</topology>
    </subcellularLocation>
</comment>